<dbReference type="FunFam" id="1.10.287.950:FF:000001">
    <property type="entry name" value="Methyl-accepting chemotaxis sensory transducer"/>
    <property type="match status" value="1"/>
</dbReference>
<dbReference type="GeneID" id="66565438"/>
<reference evidence="12" key="1">
    <citation type="journal article" date="2018" name="Genome Announc.">
        <title>Complete genome sequence of a Dickeya fangzhongdai type strain causing bleeding canker of pear tree trunks.</title>
        <authorList>
            <person name="Zhao Y."/>
            <person name="Tian Y."/>
            <person name="Li X."/>
            <person name="Hu B."/>
        </authorList>
    </citation>
    <scope>NUCLEOTIDE SEQUENCE [LARGE SCALE GENOMIC DNA]</scope>
    <source>
        <strain evidence="12">DSM 101947</strain>
    </source>
</reference>
<feature type="coiled-coil region" evidence="6">
    <location>
        <begin position="288"/>
        <end position="318"/>
    </location>
</feature>
<feature type="domain" description="Methyl-accepting transducer" evidence="9">
    <location>
        <begin position="269"/>
        <end position="498"/>
    </location>
</feature>
<dbReference type="CDD" id="cd06225">
    <property type="entry name" value="HAMP"/>
    <property type="match status" value="1"/>
</dbReference>
<dbReference type="Proteomes" id="UP000231901">
    <property type="component" value="Chromosome"/>
</dbReference>
<dbReference type="GO" id="GO:0007165">
    <property type="term" value="P:signal transduction"/>
    <property type="evidence" value="ECO:0007669"/>
    <property type="project" value="UniProtKB-KW"/>
</dbReference>
<evidence type="ECO:0000256" key="1">
    <source>
        <dbReference type="ARBA" id="ARBA00004370"/>
    </source>
</evidence>
<dbReference type="OrthoDB" id="8724574at2"/>
<dbReference type="Pfam" id="PF00672">
    <property type="entry name" value="HAMP"/>
    <property type="match status" value="1"/>
</dbReference>
<dbReference type="SUPFAM" id="SSF58104">
    <property type="entry name" value="Methyl-accepting chemotaxis protein (MCP) signaling domain"/>
    <property type="match status" value="1"/>
</dbReference>
<feature type="domain" description="HAMP" evidence="10">
    <location>
        <begin position="212"/>
        <end position="264"/>
    </location>
</feature>
<dbReference type="GO" id="GO:0004888">
    <property type="term" value="F:transmembrane signaling receptor activity"/>
    <property type="evidence" value="ECO:0007669"/>
    <property type="project" value="InterPro"/>
</dbReference>
<dbReference type="Gene3D" id="6.10.340.10">
    <property type="match status" value="1"/>
</dbReference>
<dbReference type="PANTHER" id="PTHR43531:SF5">
    <property type="entry name" value="METHYL-ACCEPTING CHEMOTAXIS PROTEIN III"/>
    <property type="match status" value="1"/>
</dbReference>
<dbReference type="InterPro" id="IPR051310">
    <property type="entry name" value="MCP_chemotaxis"/>
</dbReference>
<dbReference type="Pfam" id="PF12729">
    <property type="entry name" value="4HB_MCP_1"/>
    <property type="match status" value="1"/>
</dbReference>
<evidence type="ECO:0000256" key="5">
    <source>
        <dbReference type="PROSITE-ProRule" id="PRU00284"/>
    </source>
</evidence>
<keyword evidence="8" id="KW-1133">Transmembrane helix</keyword>
<sequence>MNFSNLKIGYRLAIGFSFLIIMLLIAGAVALSNLSDFNRKMDYTVSELYPMTAKGNKLIDELNNALLGQQLILMLDSNEDIKRKNEETKGHSAEITALLADLSKNVKDARSASLLSDIQQIRSEYSVSGNKLMDLASRGNKQDAVAELINVSLTLQQKYKDKVAEFIDYQDDLMMNAREAVQKSYTDIRMVLWLVFIISIVAGGLIAWWITRSVTQPLQEALTLAEKVAKGDLTTEASACAQDETGKLLHALYEMNDSLRNIVSQVRDGAETISSAASQIAAGNQDLSARTEEQASSLEQTAASIEQLTATIKNTAANTEHAASLAGQASEIVRQSGEMMADVTREMREIRSGSQRMAEIIGVIDSIAFQTNILALNAAVEAARAGEQGRGFAVVASEVRALAQRSANSAKEIKELIDNSVQKVQDGMSLVENTEQTMGAVIDNAHNADGVITEIAKASLEQSEGINQINLAIGQIDTTTQQNAALVEESAAAALSLQEQAQTLAKTVSVFKLNSNWSDKGTTRRQPGGKGLALAGLPGAKDATGSDAPEWATF</sequence>
<evidence type="ECO:0000256" key="8">
    <source>
        <dbReference type="SAM" id="Phobius"/>
    </source>
</evidence>
<gene>
    <name evidence="11" type="ORF">CVE23_13980</name>
</gene>
<evidence type="ECO:0000256" key="3">
    <source>
        <dbReference type="ARBA" id="ARBA00023224"/>
    </source>
</evidence>
<dbReference type="KEGG" id="dfn:CVE23_13980"/>
<dbReference type="RefSeq" id="WP_038919537.1">
    <property type="nucleotide sequence ID" value="NZ_BMJF01000002.1"/>
</dbReference>
<protein>
    <submittedName>
        <fullName evidence="11">Methyl-accepting chemotaxis protein</fullName>
    </submittedName>
</protein>
<dbReference type="AlphaFoldDB" id="A0A2K8QNA6"/>
<accession>A0A2K8QNA6</accession>
<keyword evidence="2" id="KW-0145">Chemotaxis</keyword>
<keyword evidence="6" id="KW-0175">Coiled coil</keyword>
<dbReference type="SMART" id="SM00283">
    <property type="entry name" value="MA"/>
    <property type="match status" value="1"/>
</dbReference>
<keyword evidence="12" id="KW-1185">Reference proteome</keyword>
<dbReference type="PROSITE" id="PS50111">
    <property type="entry name" value="CHEMOTAXIS_TRANSDUC_2"/>
    <property type="match status" value="1"/>
</dbReference>
<proteinExistence type="inferred from homology"/>
<evidence type="ECO:0000313" key="12">
    <source>
        <dbReference type="Proteomes" id="UP000231901"/>
    </source>
</evidence>
<dbReference type="PANTHER" id="PTHR43531">
    <property type="entry name" value="PROTEIN ICFG"/>
    <property type="match status" value="1"/>
</dbReference>
<evidence type="ECO:0000256" key="2">
    <source>
        <dbReference type="ARBA" id="ARBA00022500"/>
    </source>
</evidence>
<dbReference type="PROSITE" id="PS50885">
    <property type="entry name" value="HAMP"/>
    <property type="match status" value="1"/>
</dbReference>
<feature type="transmembrane region" description="Helical" evidence="8">
    <location>
        <begin position="12"/>
        <end position="31"/>
    </location>
</feature>
<dbReference type="InterPro" id="IPR047347">
    <property type="entry name" value="YvaQ-like_sensor"/>
</dbReference>
<keyword evidence="8" id="KW-0812">Transmembrane</keyword>
<dbReference type="InterPro" id="IPR003660">
    <property type="entry name" value="HAMP_dom"/>
</dbReference>
<comment type="subcellular location">
    <subcellularLocation>
        <location evidence="1">Membrane</location>
    </subcellularLocation>
</comment>
<dbReference type="InterPro" id="IPR004090">
    <property type="entry name" value="Chemotax_Me-accpt_rcpt"/>
</dbReference>
<dbReference type="PRINTS" id="PR00260">
    <property type="entry name" value="CHEMTRNSDUCR"/>
</dbReference>
<organism evidence="11 12">
    <name type="scientific">Dickeya fangzhongdai</name>
    <dbReference type="NCBI Taxonomy" id="1778540"/>
    <lineage>
        <taxon>Bacteria</taxon>
        <taxon>Pseudomonadati</taxon>
        <taxon>Pseudomonadota</taxon>
        <taxon>Gammaproteobacteria</taxon>
        <taxon>Enterobacterales</taxon>
        <taxon>Pectobacteriaceae</taxon>
        <taxon>Dickeya</taxon>
    </lineage>
</organism>
<feature type="compositionally biased region" description="Low complexity" evidence="7">
    <location>
        <begin position="532"/>
        <end position="541"/>
    </location>
</feature>
<evidence type="ECO:0000256" key="4">
    <source>
        <dbReference type="ARBA" id="ARBA00029447"/>
    </source>
</evidence>
<dbReference type="GO" id="GO:0005886">
    <property type="term" value="C:plasma membrane"/>
    <property type="evidence" value="ECO:0007669"/>
    <property type="project" value="TreeGrafter"/>
</dbReference>
<keyword evidence="8" id="KW-0472">Membrane</keyword>
<dbReference type="CDD" id="cd19411">
    <property type="entry name" value="MCP2201-like_sensor"/>
    <property type="match status" value="1"/>
</dbReference>
<dbReference type="GO" id="GO:0006935">
    <property type="term" value="P:chemotaxis"/>
    <property type="evidence" value="ECO:0007669"/>
    <property type="project" value="UniProtKB-KW"/>
</dbReference>
<evidence type="ECO:0000313" key="11">
    <source>
        <dbReference type="EMBL" id="ATZ94993.1"/>
    </source>
</evidence>
<feature type="transmembrane region" description="Helical" evidence="8">
    <location>
        <begin position="191"/>
        <end position="210"/>
    </location>
</feature>
<dbReference type="SMART" id="SM00304">
    <property type="entry name" value="HAMP"/>
    <property type="match status" value="1"/>
</dbReference>
<dbReference type="Pfam" id="PF00015">
    <property type="entry name" value="MCPsignal"/>
    <property type="match status" value="1"/>
</dbReference>
<dbReference type="CDD" id="cd11386">
    <property type="entry name" value="MCP_signal"/>
    <property type="match status" value="1"/>
</dbReference>
<evidence type="ECO:0000256" key="6">
    <source>
        <dbReference type="SAM" id="Coils"/>
    </source>
</evidence>
<keyword evidence="3 5" id="KW-0807">Transducer</keyword>
<dbReference type="EMBL" id="CP025003">
    <property type="protein sequence ID" value="ATZ94993.1"/>
    <property type="molecule type" value="Genomic_DNA"/>
</dbReference>
<dbReference type="InterPro" id="IPR004089">
    <property type="entry name" value="MCPsignal_dom"/>
</dbReference>
<comment type="similarity">
    <text evidence="4">Belongs to the methyl-accepting chemotaxis (MCP) protein family.</text>
</comment>
<name>A0A2K8QNA6_9GAMM</name>
<evidence type="ECO:0000256" key="7">
    <source>
        <dbReference type="SAM" id="MobiDB-lite"/>
    </source>
</evidence>
<feature type="region of interest" description="Disordered" evidence="7">
    <location>
        <begin position="517"/>
        <end position="554"/>
    </location>
</feature>
<evidence type="ECO:0000259" key="10">
    <source>
        <dbReference type="PROSITE" id="PS50885"/>
    </source>
</evidence>
<evidence type="ECO:0000259" key="9">
    <source>
        <dbReference type="PROSITE" id="PS50111"/>
    </source>
</evidence>
<dbReference type="Gene3D" id="1.10.287.950">
    <property type="entry name" value="Methyl-accepting chemotaxis protein"/>
    <property type="match status" value="1"/>
</dbReference>
<dbReference type="InterPro" id="IPR024478">
    <property type="entry name" value="HlyB_4HB_MCP"/>
</dbReference>